<dbReference type="AlphaFoldDB" id="A0AAP4BY19"/>
<reference evidence="4" key="1">
    <citation type="submission" date="2023-05" db="EMBL/GenBank/DDBJ databases">
        <title>Metabolic capabilities are highly conserved among human nasal-associated Corynebacterium species in pangenomic analyses.</title>
        <authorList>
            <person name="Tran T.H."/>
            <person name="Roberts A.Q."/>
            <person name="Escapa I.F."/>
            <person name="Gao W."/>
            <person name="Conlan S."/>
            <person name="Kong H."/>
            <person name="Segre J.A."/>
            <person name="Kelly M.S."/>
            <person name="Lemon K.P."/>
        </authorList>
    </citation>
    <scope>NUCLEOTIDE SEQUENCE</scope>
    <source>
        <strain evidence="4">KPL2618</strain>
    </source>
</reference>
<comment type="caution">
    <text evidence="4">The sequence shown here is derived from an EMBL/GenBank/DDBJ whole genome shotgun (WGS) entry which is preliminary data.</text>
</comment>
<organism evidence="4 5">
    <name type="scientific">Corynebacterium accolens</name>
    <dbReference type="NCBI Taxonomy" id="38284"/>
    <lineage>
        <taxon>Bacteria</taxon>
        <taxon>Bacillati</taxon>
        <taxon>Actinomycetota</taxon>
        <taxon>Actinomycetes</taxon>
        <taxon>Mycobacteriales</taxon>
        <taxon>Corynebacteriaceae</taxon>
        <taxon>Corynebacterium</taxon>
    </lineage>
</organism>
<feature type="signal peptide" evidence="2">
    <location>
        <begin position="1"/>
        <end position="24"/>
    </location>
</feature>
<dbReference type="Pfam" id="PF04213">
    <property type="entry name" value="HtaA"/>
    <property type="match status" value="1"/>
</dbReference>
<feature type="chain" id="PRO_5042822584" evidence="2">
    <location>
        <begin position="25"/>
        <end position="289"/>
    </location>
</feature>
<feature type="region of interest" description="Disordered" evidence="1">
    <location>
        <begin position="220"/>
        <end position="252"/>
    </location>
</feature>
<keyword evidence="2" id="KW-0732">Signal</keyword>
<dbReference type="InterPro" id="IPR007331">
    <property type="entry name" value="Htaa"/>
</dbReference>
<gene>
    <name evidence="4" type="ORF">QPX58_07695</name>
</gene>
<dbReference type="Proteomes" id="UP001230317">
    <property type="component" value="Unassembled WGS sequence"/>
</dbReference>
<dbReference type="EMBL" id="JASNVU010000009">
    <property type="protein sequence ID" value="MDK4335290.1"/>
    <property type="molecule type" value="Genomic_DNA"/>
</dbReference>
<accession>A0AAP4BY19</accession>
<proteinExistence type="predicted"/>
<feature type="compositionally biased region" description="Polar residues" evidence="1">
    <location>
        <begin position="225"/>
        <end position="236"/>
    </location>
</feature>
<name>A0AAP4BY19_9CORY</name>
<evidence type="ECO:0000256" key="2">
    <source>
        <dbReference type="SAM" id="SignalP"/>
    </source>
</evidence>
<dbReference type="RefSeq" id="WP_023029968.1">
    <property type="nucleotide sequence ID" value="NZ_JASNVU010000009.1"/>
</dbReference>
<feature type="domain" description="Htaa" evidence="3">
    <location>
        <begin position="40"/>
        <end position="211"/>
    </location>
</feature>
<evidence type="ECO:0000313" key="4">
    <source>
        <dbReference type="EMBL" id="MDK4335290.1"/>
    </source>
</evidence>
<evidence type="ECO:0000256" key="1">
    <source>
        <dbReference type="SAM" id="MobiDB-lite"/>
    </source>
</evidence>
<evidence type="ECO:0000259" key="3">
    <source>
        <dbReference type="Pfam" id="PF04213"/>
    </source>
</evidence>
<sequence>MKTTSVIAAGAVALGTFTVPMATAAEAPADGSTEIAAVESGQLNWPIKESFIHHLGTPFAKGVITPAEGAEKVGKDFTFPVDVAETTLDADGNGTIGTKGSVHLQGYPGLGPNGSYGMDLMFSDIKVEVKGQDATITADYKLTGASGPFKDQPVDQSGDDAAISTFKLSEPLVPETGKSYATTDAPTSFTQTGSDIFLGKYPVGQPVDDADTDLTVAFEGASASDKPSGQVPSENKPSAEKPATDGSSLGSSSFGKLDGAIAAILERVKKFGSFFSNLVLPGLNLAKYV</sequence>
<protein>
    <submittedName>
        <fullName evidence="4">HtaA domain-containing protein</fullName>
    </submittedName>
</protein>
<evidence type="ECO:0000313" key="5">
    <source>
        <dbReference type="Proteomes" id="UP001230317"/>
    </source>
</evidence>